<dbReference type="GO" id="GO:0030151">
    <property type="term" value="F:molybdenum ion binding"/>
    <property type="evidence" value="ECO:0007669"/>
    <property type="project" value="InterPro"/>
</dbReference>
<name>A0A9P0DIS0_PHACE</name>
<dbReference type="OrthoDB" id="17255at2759"/>
<dbReference type="InterPro" id="IPR011037">
    <property type="entry name" value="Pyrv_Knase-like_insert_dom_sf"/>
</dbReference>
<reference evidence="3" key="2">
    <citation type="submission" date="2022-10" db="EMBL/GenBank/DDBJ databases">
        <authorList>
            <consortium name="ENA_rothamsted_submissions"/>
            <consortium name="culmorum"/>
            <person name="King R."/>
        </authorList>
    </citation>
    <scope>NUCLEOTIDE SEQUENCE</scope>
</reference>
<proteinExistence type="predicted"/>
<evidence type="ECO:0000313" key="3">
    <source>
        <dbReference type="EMBL" id="CAH1159781.1"/>
    </source>
</evidence>
<feature type="transmembrane region" description="Helical" evidence="1">
    <location>
        <begin position="12"/>
        <end position="29"/>
    </location>
</feature>
<dbReference type="EMBL" id="OU896709">
    <property type="protein sequence ID" value="CAH1159781.1"/>
    <property type="molecule type" value="Genomic_DNA"/>
</dbReference>
<protein>
    <recommendedName>
        <fullName evidence="2">MOSC domain-containing protein</fullName>
    </recommendedName>
</protein>
<dbReference type="GO" id="GO:0003824">
    <property type="term" value="F:catalytic activity"/>
    <property type="evidence" value="ECO:0007669"/>
    <property type="project" value="InterPro"/>
</dbReference>
<dbReference type="SUPFAM" id="SSF50800">
    <property type="entry name" value="PK beta-barrel domain-like"/>
    <property type="match status" value="1"/>
</dbReference>
<organism evidence="3 4">
    <name type="scientific">Phaedon cochleariae</name>
    <name type="common">Mustard beetle</name>
    <dbReference type="NCBI Taxonomy" id="80249"/>
    <lineage>
        <taxon>Eukaryota</taxon>
        <taxon>Metazoa</taxon>
        <taxon>Ecdysozoa</taxon>
        <taxon>Arthropoda</taxon>
        <taxon>Hexapoda</taxon>
        <taxon>Insecta</taxon>
        <taxon>Pterygota</taxon>
        <taxon>Neoptera</taxon>
        <taxon>Endopterygota</taxon>
        <taxon>Coleoptera</taxon>
        <taxon>Polyphaga</taxon>
        <taxon>Cucujiformia</taxon>
        <taxon>Chrysomeloidea</taxon>
        <taxon>Chrysomelidae</taxon>
        <taxon>Chrysomelinae</taxon>
        <taxon>Chrysomelini</taxon>
        <taxon>Phaedon</taxon>
    </lineage>
</organism>
<keyword evidence="1" id="KW-0812">Transmembrane</keyword>
<evidence type="ECO:0000259" key="2">
    <source>
        <dbReference type="PROSITE" id="PS51340"/>
    </source>
</evidence>
<keyword evidence="1" id="KW-0472">Membrane</keyword>
<keyword evidence="1" id="KW-1133">Transmembrane helix</keyword>
<reference evidence="3" key="1">
    <citation type="submission" date="2022-01" db="EMBL/GenBank/DDBJ databases">
        <authorList>
            <person name="King R."/>
        </authorList>
    </citation>
    <scope>NUCLEOTIDE SEQUENCE</scope>
</reference>
<dbReference type="GO" id="GO:0030170">
    <property type="term" value="F:pyridoxal phosphate binding"/>
    <property type="evidence" value="ECO:0007669"/>
    <property type="project" value="InterPro"/>
</dbReference>
<evidence type="ECO:0000256" key="1">
    <source>
        <dbReference type="SAM" id="Phobius"/>
    </source>
</evidence>
<dbReference type="InterPro" id="IPR005303">
    <property type="entry name" value="MOCOS_middle"/>
</dbReference>
<feature type="domain" description="MOSC" evidence="2">
    <location>
        <begin position="192"/>
        <end position="345"/>
    </location>
</feature>
<dbReference type="InterPro" id="IPR005302">
    <property type="entry name" value="MoCF_Sase_C"/>
</dbReference>
<dbReference type="Pfam" id="PF03473">
    <property type="entry name" value="MOSC"/>
    <property type="match status" value="1"/>
</dbReference>
<dbReference type="SUPFAM" id="SSF141673">
    <property type="entry name" value="MOSC N-terminal domain-like"/>
    <property type="match status" value="1"/>
</dbReference>
<evidence type="ECO:0000313" key="4">
    <source>
        <dbReference type="Proteomes" id="UP001153737"/>
    </source>
</evidence>
<dbReference type="PROSITE" id="PS51340">
    <property type="entry name" value="MOSC"/>
    <property type="match status" value="1"/>
</dbReference>
<dbReference type="PANTHER" id="PTHR14237:SF19">
    <property type="entry name" value="MITOCHONDRIAL AMIDOXIME REDUCING COMPONENT 1"/>
    <property type="match status" value="1"/>
</dbReference>
<dbReference type="PANTHER" id="PTHR14237">
    <property type="entry name" value="MOLYBDOPTERIN COFACTOR SULFURASE MOSC"/>
    <property type="match status" value="1"/>
</dbReference>
<gene>
    <name evidence="3" type="ORF">PHAECO_LOCUS7070</name>
</gene>
<keyword evidence="4" id="KW-1185">Reference proteome</keyword>
<sequence>MEMVKNSIDNRVIIFVGVVSLGTILYAWLSEKTSKKVKIPTEWKAVGKIAKMCIYPMKSGRRIELQQAECSKQGLMEAEKFNKSLRLRDRSFLAFHHTHFEYRNARHHPKMVLIEVESRDIDCVAFKAPGVPDLVLKIPTRSRNNERIIKHWRDEEVSTIDCGDNAAKWISNYVLGNDAGLRLGYHDGTFERTQINHLYKDKIDYYKRGLRNESTGLNADLTAVLILTRPSLSEVNRRIGSEPVSEDSFRPNLVLDGVSMAPFAEDQWEWLRVGNIVMRNVAECMRCSMTTVDMETGVRRGDGEPLRSMRNYRMSAGPEKAPVMGILVEIYRTGLISVDDTVYIGKS</sequence>
<dbReference type="Pfam" id="PF03476">
    <property type="entry name" value="MOSC_N"/>
    <property type="match status" value="1"/>
</dbReference>
<dbReference type="Proteomes" id="UP001153737">
    <property type="component" value="Chromosome 3"/>
</dbReference>
<accession>A0A9P0DIS0</accession>
<dbReference type="AlphaFoldDB" id="A0A9P0DIS0"/>